<gene>
    <name evidence="2" type="ORF">BT96DRAFT_999537</name>
</gene>
<name>A0A6A4H6M3_9AGAR</name>
<dbReference type="OrthoDB" id="2789670at2759"/>
<evidence type="ECO:0000313" key="3">
    <source>
        <dbReference type="Proteomes" id="UP000799118"/>
    </source>
</evidence>
<proteinExistence type="predicted"/>
<dbReference type="EMBL" id="ML769574">
    <property type="protein sequence ID" value="KAE9393358.1"/>
    <property type="molecule type" value="Genomic_DNA"/>
</dbReference>
<feature type="transmembrane region" description="Helical" evidence="1">
    <location>
        <begin position="12"/>
        <end position="32"/>
    </location>
</feature>
<evidence type="ECO:0000313" key="2">
    <source>
        <dbReference type="EMBL" id="KAE9393358.1"/>
    </source>
</evidence>
<keyword evidence="1" id="KW-0472">Membrane</keyword>
<accession>A0A6A4H6M3</accession>
<keyword evidence="1" id="KW-0812">Transmembrane</keyword>
<protein>
    <submittedName>
        <fullName evidence="2">Uncharacterized protein</fullName>
    </submittedName>
</protein>
<keyword evidence="1" id="KW-1133">Transmembrane helix</keyword>
<reference evidence="2" key="1">
    <citation type="journal article" date="2019" name="Environ. Microbiol.">
        <title>Fungal ecological strategies reflected in gene transcription - a case study of two litter decomposers.</title>
        <authorList>
            <person name="Barbi F."/>
            <person name="Kohler A."/>
            <person name="Barry K."/>
            <person name="Baskaran P."/>
            <person name="Daum C."/>
            <person name="Fauchery L."/>
            <person name="Ihrmark K."/>
            <person name="Kuo A."/>
            <person name="LaButti K."/>
            <person name="Lipzen A."/>
            <person name="Morin E."/>
            <person name="Grigoriev I.V."/>
            <person name="Henrissat B."/>
            <person name="Lindahl B."/>
            <person name="Martin F."/>
        </authorList>
    </citation>
    <scope>NUCLEOTIDE SEQUENCE</scope>
    <source>
        <strain evidence="2">JB14</strain>
    </source>
</reference>
<dbReference type="AlphaFoldDB" id="A0A6A4H6M3"/>
<sequence>MTPLPRNFPSFTSSMILEFLALIGTCVLVYIISKRVRASTSLPLPPGPPADSIWGNSYEPSLIWTSVLPKQGIPGLGDKRTIIVGRHQAAIEIMEKHGADLVD</sequence>
<dbReference type="Proteomes" id="UP000799118">
    <property type="component" value="Unassembled WGS sequence"/>
</dbReference>
<keyword evidence="3" id="KW-1185">Reference proteome</keyword>
<organism evidence="2 3">
    <name type="scientific">Gymnopus androsaceus JB14</name>
    <dbReference type="NCBI Taxonomy" id="1447944"/>
    <lineage>
        <taxon>Eukaryota</taxon>
        <taxon>Fungi</taxon>
        <taxon>Dikarya</taxon>
        <taxon>Basidiomycota</taxon>
        <taxon>Agaricomycotina</taxon>
        <taxon>Agaricomycetes</taxon>
        <taxon>Agaricomycetidae</taxon>
        <taxon>Agaricales</taxon>
        <taxon>Marasmiineae</taxon>
        <taxon>Omphalotaceae</taxon>
        <taxon>Gymnopus</taxon>
    </lineage>
</organism>
<evidence type="ECO:0000256" key="1">
    <source>
        <dbReference type="SAM" id="Phobius"/>
    </source>
</evidence>